<reference evidence="4 5" key="1">
    <citation type="journal article" date="2023" name="Elife">
        <title>Identification of key yeast species and microbe-microbe interactions impacting larval growth of Drosophila in the wild.</title>
        <authorList>
            <person name="Mure A."/>
            <person name="Sugiura Y."/>
            <person name="Maeda R."/>
            <person name="Honda K."/>
            <person name="Sakurai N."/>
            <person name="Takahashi Y."/>
            <person name="Watada M."/>
            <person name="Katoh T."/>
            <person name="Gotoh A."/>
            <person name="Gotoh Y."/>
            <person name="Taniguchi I."/>
            <person name="Nakamura K."/>
            <person name="Hayashi T."/>
            <person name="Katayama T."/>
            <person name="Uemura T."/>
            <person name="Hattori Y."/>
        </authorList>
    </citation>
    <scope>NUCLEOTIDE SEQUENCE [LARGE SCALE GENOMIC DNA]</scope>
    <source>
        <strain evidence="4 5">SC-9</strain>
    </source>
</reference>
<keyword evidence="1" id="KW-0833">Ubl conjugation pathway</keyword>
<evidence type="ECO:0000256" key="1">
    <source>
        <dbReference type="ARBA" id="ARBA00022786"/>
    </source>
</evidence>
<dbReference type="GO" id="GO:0032182">
    <property type="term" value="F:ubiquitin-like protein binding"/>
    <property type="evidence" value="ECO:0007669"/>
    <property type="project" value="TreeGrafter"/>
</dbReference>
<dbReference type="PANTHER" id="PTHR12281">
    <property type="entry name" value="RP42 RELATED"/>
    <property type="match status" value="1"/>
</dbReference>
<dbReference type="Proteomes" id="UP001360560">
    <property type="component" value="Unassembled WGS sequence"/>
</dbReference>
<dbReference type="Gene3D" id="1.10.238.10">
    <property type="entry name" value="EF-hand"/>
    <property type="match status" value="1"/>
</dbReference>
<dbReference type="AlphaFoldDB" id="A0AAV5QMI9"/>
<evidence type="ECO:0000313" key="5">
    <source>
        <dbReference type="Proteomes" id="UP001360560"/>
    </source>
</evidence>
<comment type="caution">
    <text evidence="4">The sequence shown here is derived from an EMBL/GenBank/DDBJ whole genome shotgun (WGS) entry which is preliminary data.</text>
</comment>
<keyword evidence="4" id="KW-0436">Ligase</keyword>
<evidence type="ECO:0000256" key="2">
    <source>
        <dbReference type="RuleBase" id="RU410713"/>
    </source>
</evidence>
<dbReference type="InterPro" id="IPR009060">
    <property type="entry name" value="UBA-like_sf"/>
</dbReference>
<dbReference type="Pfam" id="PF03556">
    <property type="entry name" value="Cullin_binding"/>
    <property type="match status" value="1"/>
</dbReference>
<sequence length="258" mass="30145">MEDHKSLKQQFREFTSGTPSQAQYWLNKYNWDLYTAVDQFLSKHPDSHNRPTSGNATTMDNGQDQKIVNIFNKYKDQSSGKIEIEGTIQYLQDLGIDPEDPASLVLSYTLGSPSTGVFERDSFVDTWEALDCTDLPSMTTFIKTKTANLHTNLPYLRKVYEFTFGYILEPHQKKVSAEDAAMYWQLLLQEVFPRVELWTEFINDDWQKPITRDAWNMLFLFLQDFEKDPKLENYDDAASWPSIIDSFVEWAKENEKLE</sequence>
<keyword evidence="5" id="KW-1185">Reference proteome</keyword>
<dbReference type="PROSITE" id="PS51229">
    <property type="entry name" value="DCUN1"/>
    <property type="match status" value="1"/>
</dbReference>
<dbReference type="GO" id="GO:0031624">
    <property type="term" value="F:ubiquitin conjugating enzyme binding"/>
    <property type="evidence" value="ECO:0007669"/>
    <property type="project" value="TreeGrafter"/>
</dbReference>
<protein>
    <recommendedName>
        <fullName evidence="2">Defective in cullin neddylation protein</fullName>
    </recommendedName>
</protein>
<comment type="function">
    <text evidence="2">Neddylation of cullins play an essential role in the regulation of SCF-type complexes activity.</text>
</comment>
<name>A0AAV5QMI9_9ASCO</name>
<dbReference type="Pfam" id="PF22566">
    <property type="entry name" value="UBA_8"/>
    <property type="match status" value="1"/>
</dbReference>
<dbReference type="InterPro" id="IPR042460">
    <property type="entry name" value="DCN1-like_PONY"/>
</dbReference>
<dbReference type="InterPro" id="IPR005176">
    <property type="entry name" value="PONY_dom"/>
</dbReference>
<gene>
    <name evidence="4" type="ORF">DASC09_030770</name>
</gene>
<dbReference type="GeneID" id="90073727"/>
<dbReference type="GO" id="GO:0016874">
    <property type="term" value="F:ligase activity"/>
    <property type="evidence" value="ECO:0007669"/>
    <property type="project" value="UniProtKB-KW"/>
</dbReference>
<dbReference type="RefSeq" id="XP_064852748.1">
    <property type="nucleotide sequence ID" value="XM_064996676.1"/>
</dbReference>
<dbReference type="GO" id="GO:0097602">
    <property type="term" value="F:cullin family protein binding"/>
    <property type="evidence" value="ECO:0007669"/>
    <property type="project" value="TreeGrafter"/>
</dbReference>
<dbReference type="Gene3D" id="1.10.8.10">
    <property type="entry name" value="DNA helicase RuvA subunit, C-terminal domain"/>
    <property type="match status" value="1"/>
</dbReference>
<dbReference type="GO" id="GO:0000151">
    <property type="term" value="C:ubiquitin ligase complex"/>
    <property type="evidence" value="ECO:0007669"/>
    <property type="project" value="TreeGrafter"/>
</dbReference>
<feature type="domain" description="DCUN1" evidence="3">
    <location>
        <begin position="62"/>
        <end position="252"/>
    </location>
</feature>
<dbReference type="GO" id="GO:0045116">
    <property type="term" value="P:protein neddylation"/>
    <property type="evidence" value="ECO:0007669"/>
    <property type="project" value="TreeGrafter"/>
</dbReference>
<evidence type="ECO:0000313" key="4">
    <source>
        <dbReference type="EMBL" id="GMM35752.1"/>
    </source>
</evidence>
<accession>A0AAV5QMI9</accession>
<dbReference type="InterPro" id="IPR014764">
    <property type="entry name" value="DCN-prot"/>
</dbReference>
<evidence type="ECO:0000259" key="3">
    <source>
        <dbReference type="PROSITE" id="PS51229"/>
    </source>
</evidence>
<dbReference type="CDD" id="cd14273">
    <property type="entry name" value="UBA_TAP-C_like"/>
    <property type="match status" value="1"/>
</dbReference>
<dbReference type="PANTHER" id="PTHR12281:SF31">
    <property type="entry name" value="DCN1-LIKE PROTEIN 3"/>
    <property type="match status" value="1"/>
</dbReference>
<dbReference type="SUPFAM" id="SSF46934">
    <property type="entry name" value="UBA-like"/>
    <property type="match status" value="1"/>
</dbReference>
<dbReference type="InterPro" id="IPR054109">
    <property type="entry name" value="UBA_8"/>
</dbReference>
<organism evidence="4 5">
    <name type="scientific">Saccharomycopsis crataegensis</name>
    <dbReference type="NCBI Taxonomy" id="43959"/>
    <lineage>
        <taxon>Eukaryota</taxon>
        <taxon>Fungi</taxon>
        <taxon>Dikarya</taxon>
        <taxon>Ascomycota</taxon>
        <taxon>Saccharomycotina</taxon>
        <taxon>Saccharomycetes</taxon>
        <taxon>Saccharomycopsidaceae</taxon>
        <taxon>Saccharomycopsis</taxon>
    </lineage>
</organism>
<dbReference type="Gene3D" id="1.10.238.200">
    <property type="entry name" value="Cullin, PONY binding domain"/>
    <property type="match status" value="1"/>
</dbReference>
<dbReference type="EMBL" id="BTFZ01000011">
    <property type="protein sequence ID" value="GMM35752.1"/>
    <property type="molecule type" value="Genomic_DNA"/>
</dbReference>
<proteinExistence type="predicted"/>